<evidence type="ECO:0000313" key="2">
    <source>
        <dbReference type="EMBL" id="KAL3636373.1"/>
    </source>
</evidence>
<reference evidence="3" key="1">
    <citation type="journal article" date="2024" name="IScience">
        <title>Strigolactones Initiate the Formation of Haustorium-like Structures in Castilleja.</title>
        <authorList>
            <person name="Buerger M."/>
            <person name="Peterson D."/>
            <person name="Chory J."/>
        </authorList>
    </citation>
    <scope>NUCLEOTIDE SEQUENCE [LARGE SCALE GENOMIC DNA]</scope>
</reference>
<keyword evidence="3" id="KW-1185">Reference proteome</keyword>
<protein>
    <recommendedName>
        <fullName evidence="1">Neprosin PEP catalytic domain-containing protein</fullName>
    </recommendedName>
</protein>
<organism evidence="2 3">
    <name type="scientific">Castilleja foliolosa</name>
    <dbReference type="NCBI Taxonomy" id="1961234"/>
    <lineage>
        <taxon>Eukaryota</taxon>
        <taxon>Viridiplantae</taxon>
        <taxon>Streptophyta</taxon>
        <taxon>Embryophyta</taxon>
        <taxon>Tracheophyta</taxon>
        <taxon>Spermatophyta</taxon>
        <taxon>Magnoliopsida</taxon>
        <taxon>eudicotyledons</taxon>
        <taxon>Gunneridae</taxon>
        <taxon>Pentapetalae</taxon>
        <taxon>asterids</taxon>
        <taxon>lamiids</taxon>
        <taxon>Lamiales</taxon>
        <taxon>Orobanchaceae</taxon>
        <taxon>Pedicularideae</taxon>
        <taxon>Castillejinae</taxon>
        <taxon>Castilleja</taxon>
    </lineage>
</organism>
<dbReference type="Proteomes" id="UP001632038">
    <property type="component" value="Unassembled WGS sequence"/>
</dbReference>
<dbReference type="PANTHER" id="PTHR31589:SF57">
    <property type="entry name" value="OS06G0474500 PROTEIN"/>
    <property type="match status" value="1"/>
</dbReference>
<dbReference type="InterPro" id="IPR053168">
    <property type="entry name" value="Glutamic_endopeptidase"/>
</dbReference>
<dbReference type="AlphaFoldDB" id="A0ABD3D285"/>
<accession>A0ABD3D285</accession>
<dbReference type="InterPro" id="IPR004314">
    <property type="entry name" value="Neprosin"/>
</dbReference>
<name>A0ABD3D285_9LAMI</name>
<comment type="caution">
    <text evidence="2">The sequence shown here is derived from an EMBL/GenBank/DDBJ whole genome shotgun (WGS) entry which is preliminary data.</text>
</comment>
<evidence type="ECO:0000259" key="1">
    <source>
        <dbReference type="PROSITE" id="PS52045"/>
    </source>
</evidence>
<feature type="domain" description="Neprosin PEP catalytic" evidence="1">
    <location>
        <begin position="143"/>
        <end position="387"/>
    </location>
</feature>
<dbReference type="Pfam" id="PF03080">
    <property type="entry name" value="Neprosin"/>
    <property type="match status" value="1"/>
</dbReference>
<sequence length="387" mass="43242">MVSICCKISKIISAFLYFVFFVNSVHSVMSVNQSRIELEKLEHVRDYLKKINKPAVKTIQSYDGDLIDCVISHQQPAFDHPLLKGLKSKGPTSSNDTMEENFQVWRMSGESCPENTVPIRRVTEKDVLKASSVQTFGRKPSRVVNKKSDNKAHEHATAYVKGSYYGASAVMDVWGPKVETPNEFSLSQIWVSAGTKRKGDLNTIEAGWHSDAYRNTGCYNFDCPGFVQVSYTIIPGAAIQPVSSYSSKKLYDLVFYIYKDSKTGNWWLQVNRVAVGYWPSSLFTHLQYGHAEMIQFGGEIVNKRSYGTHTKTEMGSGHFPIEGYGKAACFKQIQAYSSMNAQNPANLKFEGMYEKPKCYYSGVGSKSTTLGNYFFYGGPGGAAHDCT</sequence>
<proteinExistence type="predicted"/>
<dbReference type="EMBL" id="JAVIJP010000027">
    <property type="protein sequence ID" value="KAL3636373.1"/>
    <property type="molecule type" value="Genomic_DNA"/>
</dbReference>
<dbReference type="PROSITE" id="PS52045">
    <property type="entry name" value="NEPROSIN_PEP_CD"/>
    <property type="match status" value="1"/>
</dbReference>
<dbReference type="Pfam" id="PF14365">
    <property type="entry name" value="Neprosin_AP"/>
    <property type="match status" value="1"/>
</dbReference>
<gene>
    <name evidence="2" type="ORF">CASFOL_020920</name>
</gene>
<dbReference type="PANTHER" id="PTHR31589">
    <property type="entry name" value="PROTEIN, PUTATIVE (DUF239)-RELATED-RELATED"/>
    <property type="match status" value="1"/>
</dbReference>
<dbReference type="InterPro" id="IPR025521">
    <property type="entry name" value="Neprosin_propep"/>
</dbReference>
<evidence type="ECO:0000313" key="3">
    <source>
        <dbReference type="Proteomes" id="UP001632038"/>
    </source>
</evidence>